<dbReference type="HOGENOM" id="CLU_1111990_0_0_1"/>
<sequence>MLTEMETSFPAADYSSNVNGEHADDESTDGTPIEAKFFNNRHALDRATMPAMSGAEGLKSADSSVQRTFIKRHRGEDHAQDHERLRRREHARDIDVTKESYAEHVATVNDQQAVSGREEHQTNIDQILTAAGTVKRMSEATLIDRRVRTQPTGDGKIEIENVTTIMKARAVASRGALNRGIQSMRKQAHARTESGGGMNTTGGGIESAKKEIGGGIEGYVHAAAGTMKIKRLIDISKIGDDRIVKTVIAV</sequence>
<accession>A0A066WKT9</accession>
<feature type="region of interest" description="Disordered" evidence="1">
    <location>
        <begin position="1"/>
        <end position="30"/>
    </location>
</feature>
<evidence type="ECO:0000256" key="1">
    <source>
        <dbReference type="SAM" id="MobiDB-lite"/>
    </source>
</evidence>
<dbReference type="EMBL" id="JMSN01000003">
    <property type="protein sequence ID" value="KDN53193.1"/>
    <property type="molecule type" value="Genomic_DNA"/>
</dbReference>
<dbReference type="Proteomes" id="UP000027361">
    <property type="component" value="Unassembled WGS sequence"/>
</dbReference>
<name>A0A066WKT9_TILAU</name>
<keyword evidence="3" id="KW-1185">Reference proteome</keyword>
<comment type="caution">
    <text evidence="2">The sequence shown here is derived from an EMBL/GenBank/DDBJ whole genome shotgun (WGS) entry which is preliminary data.</text>
</comment>
<dbReference type="RefSeq" id="XP_013246032.1">
    <property type="nucleotide sequence ID" value="XM_013390578.1"/>
</dbReference>
<dbReference type="InParanoid" id="A0A066WKT9"/>
<organism evidence="2 3">
    <name type="scientific">Tilletiaria anomala (strain ATCC 24038 / CBS 436.72 / UBC 951)</name>
    <dbReference type="NCBI Taxonomy" id="1037660"/>
    <lineage>
        <taxon>Eukaryota</taxon>
        <taxon>Fungi</taxon>
        <taxon>Dikarya</taxon>
        <taxon>Basidiomycota</taxon>
        <taxon>Ustilaginomycotina</taxon>
        <taxon>Exobasidiomycetes</taxon>
        <taxon>Georgefischeriales</taxon>
        <taxon>Tilletiariaceae</taxon>
        <taxon>Tilletiaria</taxon>
    </lineage>
</organism>
<dbReference type="GeneID" id="25265802"/>
<proteinExistence type="predicted"/>
<reference evidence="2 3" key="1">
    <citation type="submission" date="2014-05" db="EMBL/GenBank/DDBJ databases">
        <title>Draft genome sequence of a rare smut relative, Tilletiaria anomala UBC 951.</title>
        <authorList>
            <consortium name="DOE Joint Genome Institute"/>
            <person name="Toome M."/>
            <person name="Kuo A."/>
            <person name="Henrissat B."/>
            <person name="Lipzen A."/>
            <person name="Tritt A."/>
            <person name="Yoshinaga Y."/>
            <person name="Zane M."/>
            <person name="Barry K."/>
            <person name="Grigoriev I.V."/>
            <person name="Spatafora J.W."/>
            <person name="Aimea M.C."/>
        </authorList>
    </citation>
    <scope>NUCLEOTIDE SEQUENCE [LARGE SCALE GENOMIC DNA]</scope>
    <source>
        <strain evidence="2 3">UBC 951</strain>
    </source>
</reference>
<gene>
    <name evidence="2" type="ORF">K437DRAFT_265855</name>
</gene>
<evidence type="ECO:0000313" key="2">
    <source>
        <dbReference type="EMBL" id="KDN53193.1"/>
    </source>
</evidence>
<dbReference type="AlphaFoldDB" id="A0A066WKT9"/>
<protein>
    <submittedName>
        <fullName evidence="2">Uncharacterized protein</fullName>
    </submittedName>
</protein>
<evidence type="ECO:0000313" key="3">
    <source>
        <dbReference type="Proteomes" id="UP000027361"/>
    </source>
</evidence>